<organism evidence="2 3">
    <name type="scientific">Massilia cellulosiltytica</name>
    <dbReference type="NCBI Taxonomy" id="2683234"/>
    <lineage>
        <taxon>Bacteria</taxon>
        <taxon>Pseudomonadati</taxon>
        <taxon>Pseudomonadota</taxon>
        <taxon>Betaproteobacteria</taxon>
        <taxon>Burkholderiales</taxon>
        <taxon>Oxalobacteraceae</taxon>
        <taxon>Telluria group</taxon>
        <taxon>Massilia</taxon>
    </lineage>
</organism>
<protein>
    <submittedName>
        <fullName evidence="2">Cupin domain-containing protein</fullName>
    </submittedName>
</protein>
<dbReference type="Gene3D" id="2.60.120.10">
    <property type="entry name" value="Jelly Rolls"/>
    <property type="match status" value="1"/>
</dbReference>
<dbReference type="InterPro" id="IPR011051">
    <property type="entry name" value="RmlC_Cupin_sf"/>
</dbReference>
<sequence length="123" mass="13384">MALHHAVSGERIALQRGEDDIANFTSIALIKTDRMELIRLVIPKEKPLPEHWVEGEMTLLCLEGEIAFQAHGRTTILRPNEMVYLAGGEPHAVHANQDAVALLTILLHPGDNAGGPTRSTPAP</sequence>
<reference evidence="2 3" key="1">
    <citation type="submission" date="2019-12" db="EMBL/GenBank/DDBJ databases">
        <authorList>
            <person name="Li C."/>
            <person name="Zhao J."/>
        </authorList>
    </citation>
    <scope>NUCLEOTIDE SEQUENCE [LARGE SCALE GENOMIC DNA]</scope>
    <source>
        <strain evidence="2 3">NEAU-DD11</strain>
    </source>
</reference>
<proteinExistence type="predicted"/>
<dbReference type="InterPro" id="IPR013096">
    <property type="entry name" value="Cupin_2"/>
</dbReference>
<dbReference type="RefSeq" id="WP_056134415.1">
    <property type="nucleotide sequence ID" value="NZ_WSES01000001.1"/>
</dbReference>
<comment type="caution">
    <text evidence="2">The sequence shown here is derived from an EMBL/GenBank/DDBJ whole genome shotgun (WGS) entry which is preliminary data.</text>
</comment>
<gene>
    <name evidence="2" type="ORF">GPY61_02665</name>
</gene>
<dbReference type="SUPFAM" id="SSF51182">
    <property type="entry name" value="RmlC-like cupins"/>
    <property type="match status" value="1"/>
</dbReference>
<keyword evidence="3" id="KW-1185">Reference proteome</keyword>
<dbReference type="Proteomes" id="UP000443353">
    <property type="component" value="Unassembled WGS sequence"/>
</dbReference>
<dbReference type="InterPro" id="IPR014710">
    <property type="entry name" value="RmlC-like_jellyroll"/>
</dbReference>
<feature type="domain" description="Cupin type-2" evidence="1">
    <location>
        <begin position="43"/>
        <end position="102"/>
    </location>
</feature>
<accession>A0A7X3FVP6</accession>
<name>A0A7X3FVP6_9BURK</name>
<evidence type="ECO:0000313" key="2">
    <source>
        <dbReference type="EMBL" id="MVW58826.1"/>
    </source>
</evidence>
<dbReference type="Pfam" id="PF07883">
    <property type="entry name" value="Cupin_2"/>
    <property type="match status" value="1"/>
</dbReference>
<evidence type="ECO:0000313" key="3">
    <source>
        <dbReference type="Proteomes" id="UP000443353"/>
    </source>
</evidence>
<dbReference type="EMBL" id="WSES01000001">
    <property type="protein sequence ID" value="MVW58826.1"/>
    <property type="molecule type" value="Genomic_DNA"/>
</dbReference>
<evidence type="ECO:0000259" key="1">
    <source>
        <dbReference type="Pfam" id="PF07883"/>
    </source>
</evidence>
<dbReference type="AlphaFoldDB" id="A0A7X3FVP6"/>